<evidence type="ECO:0000256" key="1">
    <source>
        <dbReference type="SAM" id="SignalP"/>
    </source>
</evidence>
<accession>A0ABT0M2V5</accession>
<gene>
    <name evidence="2" type="ORF">M3N55_10635</name>
</gene>
<keyword evidence="1" id="KW-0732">Signal</keyword>
<dbReference type="EMBL" id="JALZWP010000009">
    <property type="protein sequence ID" value="MCL1629189.1"/>
    <property type="molecule type" value="Genomic_DNA"/>
</dbReference>
<comment type="caution">
    <text evidence="2">The sequence shown here is derived from an EMBL/GenBank/DDBJ whole genome shotgun (WGS) entry which is preliminary data.</text>
</comment>
<feature type="chain" id="PRO_5045720127" description="Tat pathway signal sequence domain protein" evidence="1">
    <location>
        <begin position="24"/>
        <end position="140"/>
    </location>
</feature>
<proteinExistence type="predicted"/>
<dbReference type="Proteomes" id="UP001202550">
    <property type="component" value="Unassembled WGS sequence"/>
</dbReference>
<evidence type="ECO:0000313" key="3">
    <source>
        <dbReference type="Proteomes" id="UP001202550"/>
    </source>
</evidence>
<keyword evidence="3" id="KW-1185">Reference proteome</keyword>
<organism evidence="2 3">
    <name type="scientific">Roseinatronobacter domitianus</name>
    <dbReference type="NCBI Taxonomy" id="2940293"/>
    <lineage>
        <taxon>Bacteria</taxon>
        <taxon>Pseudomonadati</taxon>
        <taxon>Pseudomonadota</taxon>
        <taxon>Alphaproteobacteria</taxon>
        <taxon>Rhodobacterales</taxon>
        <taxon>Paracoccaceae</taxon>
        <taxon>Roseinatronobacter</taxon>
    </lineage>
</organism>
<name>A0ABT0M2V5_9RHOB</name>
<dbReference type="RefSeq" id="WP_249058648.1">
    <property type="nucleotide sequence ID" value="NZ_JALZWP010000009.1"/>
</dbReference>
<sequence length="140" mass="14707">MHLFARFLPMLAAGLLAVAPVHAQQSSFTIELNNLEAVDGGCRLTFVAQNGTGVNLTRTSYDVAVFDDGGAVSDRLILEFGELPGGKTRVVQFLLNRSCTALSRLLLNGAEECTDESGAASRVCMDALAPSSRVAVGFGS</sequence>
<evidence type="ECO:0000313" key="2">
    <source>
        <dbReference type="EMBL" id="MCL1629189.1"/>
    </source>
</evidence>
<evidence type="ECO:0008006" key="4">
    <source>
        <dbReference type="Google" id="ProtNLM"/>
    </source>
</evidence>
<feature type="signal peptide" evidence="1">
    <location>
        <begin position="1"/>
        <end position="23"/>
    </location>
</feature>
<protein>
    <recommendedName>
        <fullName evidence="4">Tat pathway signal sequence domain protein</fullName>
    </recommendedName>
</protein>
<reference evidence="2 3" key="1">
    <citation type="submission" date="2022-05" db="EMBL/GenBank/DDBJ databases">
        <title>Seasonal and diel survey of microbial diversity of the Tyrrhenian coast.</title>
        <authorList>
            <person name="Gattoni G."/>
            <person name="Corral P."/>
        </authorList>
    </citation>
    <scope>NUCLEOTIDE SEQUENCE [LARGE SCALE GENOMIC DNA]</scope>
    <source>
        <strain evidence="2 3">V10</strain>
    </source>
</reference>